<evidence type="ECO:0000259" key="4">
    <source>
        <dbReference type="Pfam" id="PF01872"/>
    </source>
</evidence>
<protein>
    <submittedName>
        <fullName evidence="5">Riboflavin biosynthesis protein</fullName>
    </submittedName>
</protein>
<dbReference type="PANTHER" id="PTHR38011:SF7">
    <property type="entry name" value="2,5-DIAMINO-6-RIBOSYLAMINO-4(3H)-PYRIMIDINONE 5'-PHOSPHATE REDUCTASE"/>
    <property type="match status" value="1"/>
</dbReference>
<dbReference type="PANTHER" id="PTHR38011">
    <property type="entry name" value="DIHYDROFOLATE REDUCTASE FAMILY PROTEIN (AFU_ORTHOLOGUE AFUA_8G06820)"/>
    <property type="match status" value="1"/>
</dbReference>
<dbReference type="GO" id="GO:0008703">
    <property type="term" value="F:5-amino-6-(5-phosphoribosylamino)uracil reductase activity"/>
    <property type="evidence" value="ECO:0007669"/>
    <property type="project" value="InterPro"/>
</dbReference>
<evidence type="ECO:0000313" key="5">
    <source>
        <dbReference type="EMBL" id="CCH89076.1"/>
    </source>
</evidence>
<dbReference type="PATRIC" id="fig|477641.3.peg.3479"/>
<dbReference type="InterPro" id="IPR024072">
    <property type="entry name" value="DHFR-like_dom_sf"/>
</dbReference>
<dbReference type="KEGG" id="mmar:MODMU_3666"/>
<dbReference type="Proteomes" id="UP000006461">
    <property type="component" value="Chromosome"/>
</dbReference>
<comment type="pathway">
    <text evidence="1">Cofactor biosynthesis; riboflavin biosynthesis.</text>
</comment>
<dbReference type="EMBL" id="FO203431">
    <property type="protein sequence ID" value="CCH89076.1"/>
    <property type="molecule type" value="Genomic_DNA"/>
</dbReference>
<dbReference type="STRING" id="477641.MODMU_3666"/>
<dbReference type="AlphaFoldDB" id="I4F0B3"/>
<evidence type="ECO:0000256" key="3">
    <source>
        <dbReference type="ARBA" id="ARBA00023002"/>
    </source>
</evidence>
<sequence length="246" mass="25016">MRRLLPAADGADLDDAGLADAYRVPAGRHLRVNFVAALDGAISVEGRSGGLGSAGDRRVFRVLRALADAVLVGAGTAAAEGYRPITADSAVGRLRAELGRPAVAPVVIVSRRASLDPADQLVTGAVTPTHLVTCAAADGERRAALTAAGVRVHVHGEDDVDLPAALAALADLGLGQVLCEGGPSLFQAALAAGVVDELDLTIAPLLVGGGPGLLTRALPDPARAELLQVLGEDDVLFTRYGLRAPR</sequence>
<dbReference type="InterPro" id="IPR002734">
    <property type="entry name" value="RibDG_C"/>
</dbReference>
<dbReference type="HOGENOM" id="CLU_036590_7_2_11"/>
<organism evidence="5 6">
    <name type="scientific">Modestobacter italicus (strain DSM 44449 / CECT 9708 / BC 501)</name>
    <dbReference type="NCBI Taxonomy" id="2732864"/>
    <lineage>
        <taxon>Bacteria</taxon>
        <taxon>Bacillati</taxon>
        <taxon>Actinomycetota</taxon>
        <taxon>Actinomycetes</taxon>
        <taxon>Geodermatophilales</taxon>
        <taxon>Geodermatophilaceae</taxon>
        <taxon>Modestobacter</taxon>
    </lineage>
</organism>
<evidence type="ECO:0000256" key="2">
    <source>
        <dbReference type="ARBA" id="ARBA00022857"/>
    </source>
</evidence>
<dbReference type="Pfam" id="PF01872">
    <property type="entry name" value="RibD_C"/>
    <property type="match status" value="1"/>
</dbReference>
<proteinExistence type="predicted"/>
<accession>I4F0B3</accession>
<dbReference type="OMA" id="DADMRIF"/>
<dbReference type="GO" id="GO:0009231">
    <property type="term" value="P:riboflavin biosynthetic process"/>
    <property type="evidence" value="ECO:0007669"/>
    <property type="project" value="InterPro"/>
</dbReference>
<dbReference type="eggNOG" id="COG1985">
    <property type="taxonomic scope" value="Bacteria"/>
</dbReference>
<keyword evidence="3" id="KW-0560">Oxidoreductase</keyword>
<evidence type="ECO:0000256" key="1">
    <source>
        <dbReference type="ARBA" id="ARBA00005104"/>
    </source>
</evidence>
<dbReference type="SUPFAM" id="SSF53597">
    <property type="entry name" value="Dihydrofolate reductase-like"/>
    <property type="match status" value="1"/>
</dbReference>
<name>I4F0B3_MODI5</name>
<evidence type="ECO:0000313" key="6">
    <source>
        <dbReference type="Proteomes" id="UP000006461"/>
    </source>
</evidence>
<dbReference type="InterPro" id="IPR050765">
    <property type="entry name" value="Riboflavin_Biosynth_HTPR"/>
</dbReference>
<keyword evidence="2" id="KW-0521">NADP</keyword>
<dbReference type="OrthoDB" id="5243299at2"/>
<gene>
    <name evidence="5" type="primary">ribD</name>
    <name evidence="5" type="ordered locus">MODMU_3666</name>
</gene>
<keyword evidence="6" id="KW-1185">Reference proteome</keyword>
<reference evidence="5 6" key="1">
    <citation type="journal article" date="2012" name="J. Bacteriol.">
        <title>Genome Sequence of Radiation-Resistant Modestobacter marinus Strain BC501, a Representative Actinobacterium That Thrives on Calcareous Stone Surfaces.</title>
        <authorList>
            <person name="Normand P."/>
            <person name="Gury J."/>
            <person name="Pujic P."/>
            <person name="Chouaia B."/>
            <person name="Crotti E."/>
            <person name="Brusetti L."/>
            <person name="Daffonchio D."/>
            <person name="Vacherie B."/>
            <person name="Barbe V."/>
            <person name="Medigue C."/>
            <person name="Calteau A."/>
            <person name="Ghodhbane-Gtari F."/>
            <person name="Essoussi I."/>
            <person name="Nouioui I."/>
            <person name="Abbassi-Ghozzi I."/>
            <person name="Gtari M."/>
        </authorList>
    </citation>
    <scope>NUCLEOTIDE SEQUENCE [LARGE SCALE GENOMIC DNA]</scope>
    <source>
        <strain evidence="6">BC 501</strain>
    </source>
</reference>
<feature type="domain" description="Bacterial bifunctional deaminase-reductase C-terminal" evidence="4">
    <location>
        <begin position="28"/>
        <end position="215"/>
    </location>
</feature>
<dbReference type="Gene3D" id="3.40.430.10">
    <property type="entry name" value="Dihydrofolate Reductase, subunit A"/>
    <property type="match status" value="1"/>
</dbReference>